<dbReference type="Proteomes" id="UP001185092">
    <property type="component" value="Unassembled WGS sequence"/>
</dbReference>
<sequence>MIFLFIFSIDSFGQEIKSIPEVIKICELKHINGDSVYFLNTMIPVNPQAQNQLSEDFLELAKFNKSKNDVHIPSKAYTSVILTPENKLINFCSNADFNNVDELKLLILNWTEENEIKSDYHLRIVIFFSCLKWN</sequence>
<protein>
    <submittedName>
        <fullName evidence="1">Uncharacterized protein</fullName>
    </submittedName>
</protein>
<proteinExistence type="predicted"/>
<keyword evidence="2" id="KW-1185">Reference proteome</keyword>
<dbReference type="EMBL" id="JAVDQD010000003">
    <property type="protein sequence ID" value="MDR6239522.1"/>
    <property type="molecule type" value="Genomic_DNA"/>
</dbReference>
<gene>
    <name evidence="1" type="ORF">HNQ88_002570</name>
</gene>
<dbReference type="RefSeq" id="WP_309939207.1">
    <property type="nucleotide sequence ID" value="NZ_AP025305.1"/>
</dbReference>
<evidence type="ECO:0000313" key="2">
    <source>
        <dbReference type="Proteomes" id="UP001185092"/>
    </source>
</evidence>
<name>A0AAE3XM79_9BACT</name>
<organism evidence="1 2">
    <name type="scientific">Aureibacter tunicatorum</name>
    <dbReference type="NCBI Taxonomy" id="866807"/>
    <lineage>
        <taxon>Bacteria</taxon>
        <taxon>Pseudomonadati</taxon>
        <taxon>Bacteroidota</taxon>
        <taxon>Cytophagia</taxon>
        <taxon>Cytophagales</taxon>
        <taxon>Persicobacteraceae</taxon>
        <taxon>Aureibacter</taxon>
    </lineage>
</organism>
<reference evidence="1" key="1">
    <citation type="submission" date="2023-07" db="EMBL/GenBank/DDBJ databases">
        <title>Genomic Encyclopedia of Type Strains, Phase IV (KMG-IV): sequencing the most valuable type-strain genomes for metagenomic binning, comparative biology and taxonomic classification.</title>
        <authorList>
            <person name="Goeker M."/>
        </authorList>
    </citation>
    <scope>NUCLEOTIDE SEQUENCE</scope>
    <source>
        <strain evidence="1">DSM 26174</strain>
    </source>
</reference>
<comment type="caution">
    <text evidence="1">The sequence shown here is derived from an EMBL/GenBank/DDBJ whole genome shotgun (WGS) entry which is preliminary data.</text>
</comment>
<accession>A0AAE3XM79</accession>
<evidence type="ECO:0000313" key="1">
    <source>
        <dbReference type="EMBL" id="MDR6239522.1"/>
    </source>
</evidence>
<dbReference type="AlphaFoldDB" id="A0AAE3XM79"/>